<evidence type="ECO:0000256" key="5">
    <source>
        <dbReference type="ARBA" id="ARBA00018099"/>
    </source>
</evidence>
<keyword evidence="8" id="KW-0732">Signal</keyword>
<evidence type="ECO:0000256" key="2">
    <source>
        <dbReference type="ARBA" id="ARBA00004613"/>
    </source>
</evidence>
<dbReference type="NCBIfam" id="TIGR01431">
    <property type="entry name" value="adm_rel"/>
    <property type="match status" value="1"/>
</dbReference>
<dbReference type="GO" id="GO:0046103">
    <property type="term" value="P:inosine biosynthetic process"/>
    <property type="evidence" value="ECO:0007669"/>
    <property type="project" value="TreeGrafter"/>
</dbReference>
<dbReference type="PANTHER" id="PTHR11409">
    <property type="entry name" value="ADENOSINE DEAMINASE"/>
    <property type="match status" value="1"/>
</dbReference>
<evidence type="ECO:0000313" key="14">
    <source>
        <dbReference type="Proteomes" id="UP000606786"/>
    </source>
</evidence>
<sequence>MTVTNWVVTASGLISLFIHIDAGFITYEDARRAVIQAEDALLTGGRLHLNDKEERANEIFMRYKFDELAAGFYDSDVNAAGLHFFKGKPLIDKSNVLKFLKRMPKGANLHMHNSASVSSDWMVRNISYMPGLLRCTNKEGISILSFRRTPREHGCVTQYVLVNEERFRSISPAVYDRSFEKLINLYTPKPDSDYPTIKHVWRKFQNMFSTTGDLLSYIPAFRAYTRRMLEEMYEDNLMYAEVRMSFKELYDYSGRLFPPDRTVSELLVIVEDFRREYPKFWASKRFTQHIAMLNGRVCFSSLKHSNNCKHCIFSIANPDFIIGFDLVGQEDLGKPLHNFVSELADLPKSAKYFFHAGETNWYGASTDFNLLDALLLNTTRIGHGYALMKHPVLWNAVKKRNVAIEVSPISNQVLGLVADLRNHPGSFYMSQNLPMVICNDDPGFWGSKGLSYDFYYAIMSLAPNNAGLKTLKSLVWNSLRYSVLSKQEERVAFEKLENAWDEFISDVLKGKVF</sequence>
<reference evidence="13" key="1">
    <citation type="submission" date="2020-11" db="EMBL/GenBank/DDBJ databases">
        <authorList>
            <person name="Whitehead M."/>
        </authorList>
    </citation>
    <scope>NUCLEOTIDE SEQUENCE</scope>
    <source>
        <strain evidence="13">EGII</strain>
    </source>
</reference>
<dbReference type="PANTHER" id="PTHR11409:SF39">
    <property type="entry name" value="ADENOSINE DEAMINASE 2"/>
    <property type="match status" value="1"/>
</dbReference>
<comment type="caution">
    <text evidence="13">The sequence shown here is derived from an EMBL/GenBank/DDBJ whole genome shotgun (WGS) entry which is preliminary data.</text>
</comment>
<feature type="domain" description="Adenosine/AMP deaminase N-terminal" evidence="12">
    <location>
        <begin position="26"/>
        <end position="100"/>
    </location>
</feature>
<dbReference type="GO" id="GO:0005615">
    <property type="term" value="C:extracellular space"/>
    <property type="evidence" value="ECO:0007669"/>
    <property type="project" value="InterPro"/>
</dbReference>
<evidence type="ECO:0000259" key="12">
    <source>
        <dbReference type="Pfam" id="PF08451"/>
    </source>
</evidence>
<dbReference type="SUPFAM" id="SSF51556">
    <property type="entry name" value="Metallo-dependent hydrolases"/>
    <property type="match status" value="1"/>
</dbReference>
<keyword evidence="6" id="KW-0964">Secreted</keyword>
<evidence type="ECO:0000256" key="9">
    <source>
        <dbReference type="ARBA" id="ARBA00022801"/>
    </source>
</evidence>
<dbReference type="GO" id="GO:0004000">
    <property type="term" value="F:adenosine deaminase activity"/>
    <property type="evidence" value="ECO:0007669"/>
    <property type="project" value="InterPro"/>
</dbReference>
<evidence type="ECO:0000256" key="7">
    <source>
        <dbReference type="ARBA" id="ARBA00022723"/>
    </source>
</evidence>
<gene>
    <name evidence="13" type="ORF">CCAP1982_LOCUS1296</name>
</gene>
<dbReference type="InterPro" id="IPR006330">
    <property type="entry name" value="Ado/ade_deaminase"/>
</dbReference>
<evidence type="ECO:0000256" key="4">
    <source>
        <dbReference type="ARBA" id="ARBA00012784"/>
    </source>
</evidence>
<protein>
    <recommendedName>
        <fullName evidence="5">Adenosine deaminase</fullName>
        <ecNumber evidence="4">3.5.4.4</ecNumber>
    </recommendedName>
</protein>
<dbReference type="EC" id="3.5.4.4" evidence="4"/>
<evidence type="ECO:0000256" key="1">
    <source>
        <dbReference type="ARBA" id="ARBA00001947"/>
    </source>
</evidence>
<keyword evidence="14" id="KW-1185">Reference proteome</keyword>
<evidence type="ECO:0000259" key="11">
    <source>
        <dbReference type="Pfam" id="PF00962"/>
    </source>
</evidence>
<proteinExistence type="inferred from homology"/>
<keyword evidence="7" id="KW-0479">Metal-binding</keyword>
<dbReference type="OrthoDB" id="7202371at2759"/>
<dbReference type="GO" id="GO:0006154">
    <property type="term" value="P:adenosine catabolic process"/>
    <property type="evidence" value="ECO:0007669"/>
    <property type="project" value="InterPro"/>
</dbReference>
<comment type="cofactor">
    <cofactor evidence="1">
        <name>Zn(2+)</name>
        <dbReference type="ChEBI" id="CHEBI:29105"/>
    </cofactor>
</comment>
<accession>A0A811U024</accession>
<evidence type="ECO:0000256" key="6">
    <source>
        <dbReference type="ARBA" id="ARBA00022525"/>
    </source>
</evidence>
<dbReference type="CDD" id="cd01321">
    <property type="entry name" value="ADGF"/>
    <property type="match status" value="1"/>
</dbReference>
<dbReference type="InterPro" id="IPR006331">
    <property type="entry name" value="ADGF"/>
</dbReference>
<comment type="subcellular location">
    <subcellularLocation>
        <location evidence="2">Secreted</location>
    </subcellularLocation>
</comment>
<name>A0A811U024_CERCA</name>
<keyword evidence="9" id="KW-0378">Hydrolase</keyword>
<dbReference type="InterPro" id="IPR032466">
    <property type="entry name" value="Metal_Hydrolase"/>
</dbReference>
<organism evidence="13 14">
    <name type="scientific">Ceratitis capitata</name>
    <name type="common">Mediterranean fruit fly</name>
    <name type="synonym">Tephritis capitata</name>
    <dbReference type="NCBI Taxonomy" id="7213"/>
    <lineage>
        <taxon>Eukaryota</taxon>
        <taxon>Metazoa</taxon>
        <taxon>Ecdysozoa</taxon>
        <taxon>Arthropoda</taxon>
        <taxon>Hexapoda</taxon>
        <taxon>Insecta</taxon>
        <taxon>Pterygota</taxon>
        <taxon>Neoptera</taxon>
        <taxon>Endopterygota</taxon>
        <taxon>Diptera</taxon>
        <taxon>Brachycera</taxon>
        <taxon>Muscomorpha</taxon>
        <taxon>Tephritoidea</taxon>
        <taxon>Tephritidae</taxon>
        <taxon>Ceratitis</taxon>
        <taxon>Ceratitis</taxon>
    </lineage>
</organism>
<dbReference type="InterPro" id="IPR013659">
    <property type="entry name" value="A_deaminase_N"/>
</dbReference>
<dbReference type="EMBL" id="CAJHJT010000001">
    <property type="protein sequence ID" value="CAD6992434.1"/>
    <property type="molecule type" value="Genomic_DNA"/>
</dbReference>
<dbReference type="InterPro" id="IPR001365">
    <property type="entry name" value="A_deaminase_dom"/>
</dbReference>
<feature type="domain" description="Adenosine deaminase" evidence="11">
    <location>
        <begin position="200"/>
        <end position="496"/>
    </location>
</feature>
<evidence type="ECO:0000313" key="13">
    <source>
        <dbReference type="EMBL" id="CAD6992434.1"/>
    </source>
</evidence>
<dbReference type="Pfam" id="PF00962">
    <property type="entry name" value="A_deaminase"/>
    <property type="match status" value="1"/>
</dbReference>
<evidence type="ECO:0000256" key="8">
    <source>
        <dbReference type="ARBA" id="ARBA00022729"/>
    </source>
</evidence>
<dbReference type="FunFam" id="3.20.20.140:FF:000017">
    <property type="entry name" value="Adenosine deaminase 2"/>
    <property type="match status" value="1"/>
</dbReference>
<dbReference type="AlphaFoldDB" id="A0A811U024"/>
<evidence type="ECO:0000256" key="3">
    <source>
        <dbReference type="ARBA" id="ARBA00006083"/>
    </source>
</evidence>
<dbReference type="Proteomes" id="UP000606786">
    <property type="component" value="Unassembled WGS sequence"/>
</dbReference>
<dbReference type="Pfam" id="PF08451">
    <property type="entry name" value="A_deaminase_N"/>
    <property type="match status" value="1"/>
</dbReference>
<comment type="catalytic activity">
    <reaction evidence="10">
        <text>adenosine + H2O + H(+) = inosine + NH4(+)</text>
        <dbReference type="Rhea" id="RHEA:24408"/>
        <dbReference type="ChEBI" id="CHEBI:15377"/>
        <dbReference type="ChEBI" id="CHEBI:15378"/>
        <dbReference type="ChEBI" id="CHEBI:16335"/>
        <dbReference type="ChEBI" id="CHEBI:17596"/>
        <dbReference type="ChEBI" id="CHEBI:28938"/>
        <dbReference type="EC" id="3.5.4.4"/>
    </reaction>
</comment>
<evidence type="ECO:0000256" key="10">
    <source>
        <dbReference type="ARBA" id="ARBA00047764"/>
    </source>
</evidence>
<dbReference type="Gene3D" id="3.20.20.140">
    <property type="entry name" value="Metal-dependent hydrolases"/>
    <property type="match status" value="1"/>
</dbReference>
<comment type="similarity">
    <text evidence="3">Belongs to the metallo-dependent hydrolases superfamily. Adenosine and AMP deaminases family. ADGF subfamily.</text>
</comment>
<dbReference type="GO" id="GO:0046872">
    <property type="term" value="F:metal ion binding"/>
    <property type="evidence" value="ECO:0007669"/>
    <property type="project" value="UniProtKB-KW"/>
</dbReference>